<evidence type="ECO:0000313" key="2">
    <source>
        <dbReference type="Proteomes" id="UP000325577"/>
    </source>
</evidence>
<protein>
    <submittedName>
        <fullName evidence="1">Uncharacterized protein</fullName>
    </submittedName>
</protein>
<evidence type="ECO:0000313" key="1">
    <source>
        <dbReference type="EMBL" id="KAA8528362.1"/>
    </source>
</evidence>
<dbReference type="PANTHER" id="PTHR34464">
    <property type="entry name" value="OS09G0376300 PROTEIN"/>
    <property type="match status" value="1"/>
</dbReference>
<sequence>MFQREGETIYHIFSLSCQTSDMAVAFTHLSWWLWSGKHQEPKSSSGSSLNSTPDSGLWELDTLKFRLLNGGKGNMTSTSGRVKRKWQSREERKIDREYDVVLVPSDGGCVSGSESDDSDWSTGWLEPHGPGFQSHDDSEDSFAVLVPCYGHGRKDLEENSKEKFLDTIGKIPDTYAAESKKYMEQWLSSFQNSS</sequence>
<name>A0A5J5AEQ0_9ASTE</name>
<dbReference type="PANTHER" id="PTHR34464:SF5">
    <property type="match status" value="1"/>
</dbReference>
<dbReference type="OrthoDB" id="686813at2759"/>
<dbReference type="Proteomes" id="UP000325577">
    <property type="component" value="Linkage Group LG21"/>
</dbReference>
<dbReference type="AlphaFoldDB" id="A0A5J5AEQ0"/>
<proteinExistence type="predicted"/>
<reference evidence="1 2" key="1">
    <citation type="submission" date="2019-09" db="EMBL/GenBank/DDBJ databases">
        <title>A chromosome-level genome assembly of the Chinese tupelo Nyssa sinensis.</title>
        <authorList>
            <person name="Yang X."/>
            <person name="Kang M."/>
            <person name="Yang Y."/>
            <person name="Xiong H."/>
            <person name="Wang M."/>
            <person name="Zhang Z."/>
            <person name="Wang Z."/>
            <person name="Wu H."/>
            <person name="Ma T."/>
            <person name="Liu J."/>
            <person name="Xi Z."/>
        </authorList>
    </citation>
    <scope>NUCLEOTIDE SEQUENCE [LARGE SCALE GENOMIC DNA]</scope>
    <source>
        <strain evidence="1">J267</strain>
        <tissue evidence="1">Leaf</tissue>
    </source>
</reference>
<accession>A0A5J5AEQ0</accession>
<organism evidence="1 2">
    <name type="scientific">Nyssa sinensis</name>
    <dbReference type="NCBI Taxonomy" id="561372"/>
    <lineage>
        <taxon>Eukaryota</taxon>
        <taxon>Viridiplantae</taxon>
        <taxon>Streptophyta</taxon>
        <taxon>Embryophyta</taxon>
        <taxon>Tracheophyta</taxon>
        <taxon>Spermatophyta</taxon>
        <taxon>Magnoliopsida</taxon>
        <taxon>eudicotyledons</taxon>
        <taxon>Gunneridae</taxon>
        <taxon>Pentapetalae</taxon>
        <taxon>asterids</taxon>
        <taxon>Cornales</taxon>
        <taxon>Nyssaceae</taxon>
        <taxon>Nyssa</taxon>
    </lineage>
</organism>
<dbReference type="EMBL" id="CM018045">
    <property type="protein sequence ID" value="KAA8528362.1"/>
    <property type="molecule type" value="Genomic_DNA"/>
</dbReference>
<keyword evidence="2" id="KW-1185">Reference proteome</keyword>
<gene>
    <name evidence="1" type="ORF">F0562_035717</name>
</gene>